<reference evidence="6" key="1">
    <citation type="submission" date="2023-10" db="EMBL/GenBank/DDBJ databases">
        <authorList>
            <person name="Hackl T."/>
        </authorList>
    </citation>
    <scope>NUCLEOTIDE SEQUENCE</scope>
</reference>
<comment type="similarity">
    <text evidence="1">Belongs to the bacterial ribosomal protein bS18 family.</text>
</comment>
<sequence>MPPRIPLLSALRQQASAFVKAPCAPLSSTASSQAIRTDSATASLLNIDSPSPSSSGKPSPNNSDPTRAASDIYKSIGNNRGSGPRGTPESRQRLEQDLRAKNQTEDYARQMTRRWRVGDVYAPHDISPSEMGKWRRNQARKQDLVDMLGLSPLDMYRNFSVISEFMTPHGRIKRSVDTGLRPPNQRKMAKAIRRAIGLGIHPSVHKHPELLMREADRTYQQNQATTNKALKWS</sequence>
<dbReference type="GO" id="GO:0032543">
    <property type="term" value="P:mitochondrial translation"/>
    <property type="evidence" value="ECO:0007669"/>
    <property type="project" value="TreeGrafter"/>
</dbReference>
<dbReference type="InterPro" id="IPR036870">
    <property type="entry name" value="Ribosomal_bS18_sf"/>
</dbReference>
<evidence type="ECO:0000256" key="4">
    <source>
        <dbReference type="ARBA" id="ARBA00035264"/>
    </source>
</evidence>
<evidence type="ECO:0000256" key="5">
    <source>
        <dbReference type="SAM" id="MobiDB-lite"/>
    </source>
</evidence>
<evidence type="ECO:0000256" key="3">
    <source>
        <dbReference type="ARBA" id="ARBA00023274"/>
    </source>
</evidence>
<dbReference type="GO" id="GO:0003735">
    <property type="term" value="F:structural constituent of ribosome"/>
    <property type="evidence" value="ECO:0007669"/>
    <property type="project" value="InterPro"/>
</dbReference>
<dbReference type="InterPro" id="IPR001648">
    <property type="entry name" value="Ribosomal_bS18"/>
</dbReference>
<keyword evidence="7" id="KW-1185">Reference proteome</keyword>
<dbReference type="Pfam" id="PF01084">
    <property type="entry name" value="Ribosomal_S18"/>
    <property type="match status" value="1"/>
</dbReference>
<dbReference type="FunFam" id="4.10.640.10:FF:000013">
    <property type="entry name" value="37S ribosomal protein S18"/>
    <property type="match status" value="1"/>
</dbReference>
<gene>
    <name evidence="6" type="ORF">KHLLAP_LOCUS2755</name>
</gene>
<dbReference type="AlphaFoldDB" id="A0AAI8VD02"/>
<organism evidence="6 7">
    <name type="scientific">Anthostomella pinea</name>
    <dbReference type="NCBI Taxonomy" id="933095"/>
    <lineage>
        <taxon>Eukaryota</taxon>
        <taxon>Fungi</taxon>
        <taxon>Dikarya</taxon>
        <taxon>Ascomycota</taxon>
        <taxon>Pezizomycotina</taxon>
        <taxon>Sordariomycetes</taxon>
        <taxon>Xylariomycetidae</taxon>
        <taxon>Xylariales</taxon>
        <taxon>Xylariaceae</taxon>
        <taxon>Anthostomella</taxon>
    </lineage>
</organism>
<dbReference type="GO" id="GO:0070181">
    <property type="term" value="F:small ribosomal subunit rRNA binding"/>
    <property type="evidence" value="ECO:0007669"/>
    <property type="project" value="TreeGrafter"/>
</dbReference>
<evidence type="ECO:0000256" key="2">
    <source>
        <dbReference type="ARBA" id="ARBA00022980"/>
    </source>
</evidence>
<comment type="caution">
    <text evidence="6">The sequence shown here is derived from an EMBL/GenBank/DDBJ whole genome shotgun (WGS) entry which is preliminary data.</text>
</comment>
<proteinExistence type="inferred from homology"/>
<evidence type="ECO:0000313" key="7">
    <source>
        <dbReference type="Proteomes" id="UP001295740"/>
    </source>
</evidence>
<dbReference type="Gene3D" id="4.10.640.10">
    <property type="entry name" value="Ribosomal protein S18"/>
    <property type="match status" value="1"/>
</dbReference>
<protein>
    <recommendedName>
        <fullName evidence="4">Small ribosomal subunit protein bS18m</fullName>
    </recommendedName>
</protein>
<dbReference type="PANTHER" id="PTHR13479:SF40">
    <property type="entry name" value="SMALL RIBOSOMAL SUBUNIT PROTEIN BS18M"/>
    <property type="match status" value="1"/>
</dbReference>
<dbReference type="Proteomes" id="UP001295740">
    <property type="component" value="Unassembled WGS sequence"/>
</dbReference>
<feature type="compositionally biased region" description="Low complexity" evidence="5">
    <location>
        <begin position="48"/>
        <end position="65"/>
    </location>
</feature>
<accession>A0AAI8VD02</accession>
<feature type="region of interest" description="Disordered" evidence="5">
    <location>
        <begin position="27"/>
        <end position="93"/>
    </location>
</feature>
<dbReference type="GO" id="GO:0005763">
    <property type="term" value="C:mitochondrial small ribosomal subunit"/>
    <property type="evidence" value="ECO:0007669"/>
    <property type="project" value="TreeGrafter"/>
</dbReference>
<dbReference type="EMBL" id="CAUWAG010000004">
    <property type="protein sequence ID" value="CAJ2502287.1"/>
    <property type="molecule type" value="Genomic_DNA"/>
</dbReference>
<name>A0AAI8VD02_9PEZI</name>
<dbReference type="PANTHER" id="PTHR13479">
    <property type="entry name" value="30S RIBOSOMAL PROTEIN S18"/>
    <property type="match status" value="1"/>
</dbReference>
<feature type="compositionally biased region" description="Polar residues" evidence="5">
    <location>
        <begin position="27"/>
        <end position="46"/>
    </location>
</feature>
<dbReference type="SUPFAM" id="SSF46911">
    <property type="entry name" value="Ribosomal protein S18"/>
    <property type="match status" value="1"/>
</dbReference>
<evidence type="ECO:0000313" key="6">
    <source>
        <dbReference type="EMBL" id="CAJ2502287.1"/>
    </source>
</evidence>
<keyword evidence="3" id="KW-0687">Ribonucleoprotein</keyword>
<keyword evidence="2" id="KW-0689">Ribosomal protein</keyword>
<evidence type="ECO:0000256" key="1">
    <source>
        <dbReference type="ARBA" id="ARBA00005589"/>
    </source>
</evidence>